<name>A0A1G9IKY1_9BACT</name>
<dbReference type="PANTHER" id="PTHR30572:SF18">
    <property type="entry name" value="ABC-TYPE MACROLIDE FAMILY EXPORT SYSTEM PERMEASE COMPONENT 2"/>
    <property type="match status" value="1"/>
</dbReference>
<evidence type="ECO:0000313" key="9">
    <source>
        <dbReference type="EMBL" id="SDL25524.1"/>
    </source>
</evidence>
<dbReference type="Proteomes" id="UP000198510">
    <property type="component" value="Unassembled WGS sequence"/>
</dbReference>
<dbReference type="InterPro" id="IPR025857">
    <property type="entry name" value="MacB_PCD"/>
</dbReference>
<keyword evidence="5 6" id="KW-0472">Membrane</keyword>
<dbReference type="STRING" id="1075417.SAMN05421823_10527"/>
<dbReference type="RefSeq" id="WP_176956045.1">
    <property type="nucleotide sequence ID" value="NZ_FNFO01000005.1"/>
</dbReference>
<evidence type="ECO:0000259" key="7">
    <source>
        <dbReference type="Pfam" id="PF02687"/>
    </source>
</evidence>
<evidence type="ECO:0000256" key="1">
    <source>
        <dbReference type="ARBA" id="ARBA00004651"/>
    </source>
</evidence>
<dbReference type="Pfam" id="PF12704">
    <property type="entry name" value="MacB_PCD"/>
    <property type="match status" value="2"/>
</dbReference>
<gene>
    <name evidence="9" type="ORF">SAMN05421823_10527</name>
</gene>
<evidence type="ECO:0000256" key="6">
    <source>
        <dbReference type="SAM" id="Phobius"/>
    </source>
</evidence>
<feature type="transmembrane region" description="Helical" evidence="6">
    <location>
        <begin position="451"/>
        <end position="475"/>
    </location>
</feature>
<dbReference type="AlphaFoldDB" id="A0A1G9IKY1"/>
<feature type="transmembrane region" description="Helical" evidence="6">
    <location>
        <begin position="405"/>
        <end position="431"/>
    </location>
</feature>
<comment type="subcellular location">
    <subcellularLocation>
        <location evidence="1">Cell membrane</location>
        <topology evidence="1">Multi-pass membrane protein</topology>
    </subcellularLocation>
</comment>
<evidence type="ECO:0000256" key="3">
    <source>
        <dbReference type="ARBA" id="ARBA00022692"/>
    </source>
</evidence>
<feature type="domain" description="ABC3 transporter permease C-terminal" evidence="7">
    <location>
        <begin position="364"/>
        <end position="480"/>
    </location>
</feature>
<dbReference type="InterPro" id="IPR050250">
    <property type="entry name" value="Macrolide_Exporter_MacB"/>
</dbReference>
<dbReference type="NCBIfam" id="NF038404">
    <property type="entry name" value="perm_prefix_2"/>
    <property type="match status" value="1"/>
</dbReference>
<evidence type="ECO:0000259" key="8">
    <source>
        <dbReference type="Pfam" id="PF12704"/>
    </source>
</evidence>
<dbReference type="GO" id="GO:0005886">
    <property type="term" value="C:plasma membrane"/>
    <property type="evidence" value="ECO:0007669"/>
    <property type="project" value="UniProtKB-SubCell"/>
</dbReference>
<feature type="transmembrane region" description="Helical" evidence="6">
    <location>
        <begin position="750"/>
        <end position="773"/>
    </location>
</feature>
<accession>A0A1G9IKY1</accession>
<keyword evidence="4 6" id="KW-1133">Transmembrane helix</keyword>
<dbReference type="EMBL" id="FNFO01000005">
    <property type="protein sequence ID" value="SDL25524.1"/>
    <property type="molecule type" value="Genomic_DNA"/>
</dbReference>
<feature type="transmembrane region" description="Helical" evidence="6">
    <location>
        <begin position="358"/>
        <end position="380"/>
    </location>
</feature>
<organism evidence="9 10">
    <name type="scientific">Catalinimonas alkaloidigena</name>
    <dbReference type="NCBI Taxonomy" id="1075417"/>
    <lineage>
        <taxon>Bacteria</taxon>
        <taxon>Pseudomonadati</taxon>
        <taxon>Bacteroidota</taxon>
        <taxon>Cytophagia</taxon>
        <taxon>Cytophagales</taxon>
        <taxon>Catalimonadaceae</taxon>
        <taxon>Catalinimonas</taxon>
    </lineage>
</organism>
<dbReference type="Pfam" id="PF02687">
    <property type="entry name" value="FtsX"/>
    <property type="match status" value="2"/>
</dbReference>
<dbReference type="GO" id="GO:0022857">
    <property type="term" value="F:transmembrane transporter activity"/>
    <property type="evidence" value="ECO:0007669"/>
    <property type="project" value="TreeGrafter"/>
</dbReference>
<feature type="transmembrane region" description="Helical" evidence="6">
    <location>
        <begin position="834"/>
        <end position="854"/>
    </location>
</feature>
<proteinExistence type="predicted"/>
<keyword evidence="2" id="KW-1003">Cell membrane</keyword>
<sequence length="873" mass="98066">MKPLRPQPPRLAQRFLCWFLRDDLAEEVEGDLEEAFYERLAQTSLFRARLRYWYQVFTYLRPFAIRNSLFTPSTPSAMYQSYFKVGWRNLFRHKGYSFINVGGLAVGMAVALLIGLWSWDEWSFNQHFTHYDRIARVMQNHTFNGEIHTWNSVPMQLGPALREEYGSDFTHVVRSSWTEGHTLAHGETRLTQRGNFMEPGAPDLLSLQMRSGTRNGLADPHSILLSASVAQAFFGEEDPLGQLMQLDNQLDVTVTGVYEDLPASTDFAGVGFITPWKLLEPSLPEWIGWGNSWFQTFVQVADPANLQTVSAKIKNLKRNHVDAEEARYEPEVFLHPMRRWHLYNDFKNGVNTGGMIHFVWLFGIIGVFVLLLACINFMNLSTARSERRAKEVGIRKAIGSVRSQLIAQFFSESLLIVLLAFVLALPLVVLVLPGFNQIADKHLSLPWANGYFWALSLGFIVLTGLLAGSYPALFLSSFNPVRVLKGAGWLGTLHGGRFAALPRKALVVVQFTVSVTLIIGTLIVFRQIQFAKNRPLGYDDDGLIQVPIKTDDIHQHYQALRDELLQTGVVDEVAKTDVSVTSTYVTNSGFTWAGKDPNMTDEFVTLRMTPEFGKMIGWQVLEGRDFSADVPSDTAAFLLNEAAVAYMGLEHPVGEAVRWGDNGTYTVIGVVKNLVTQSPYAPIRPMIFINNPDWTSLVNVKLTPQARPHEALSSLETVFKKYDPVNPFEYQFADEEYAKKFGNEERIGTLASLFAGLAILISCLGLFGLAAYAAERRTKEIGIRKVLGASVSHLWQLLSTDFVGLVLIACLIATPLAYYFLHEWLQGYEYRTELSWWIFAVAGAGALVITLLTVSYQTIKAALVNPVNSLRNE</sequence>
<dbReference type="PANTHER" id="PTHR30572">
    <property type="entry name" value="MEMBRANE COMPONENT OF TRANSPORTER-RELATED"/>
    <property type="match status" value="1"/>
</dbReference>
<evidence type="ECO:0000256" key="5">
    <source>
        <dbReference type="ARBA" id="ARBA00023136"/>
    </source>
</evidence>
<feature type="transmembrane region" description="Helical" evidence="6">
    <location>
        <begin position="505"/>
        <end position="525"/>
    </location>
</feature>
<evidence type="ECO:0000256" key="2">
    <source>
        <dbReference type="ARBA" id="ARBA00022475"/>
    </source>
</evidence>
<reference evidence="9 10" key="1">
    <citation type="submission" date="2016-10" db="EMBL/GenBank/DDBJ databases">
        <authorList>
            <person name="de Groot N.N."/>
        </authorList>
    </citation>
    <scope>NUCLEOTIDE SEQUENCE [LARGE SCALE GENOMIC DNA]</scope>
    <source>
        <strain evidence="9 10">DSM 25186</strain>
    </source>
</reference>
<feature type="transmembrane region" description="Helical" evidence="6">
    <location>
        <begin position="98"/>
        <end position="119"/>
    </location>
</feature>
<evidence type="ECO:0000256" key="4">
    <source>
        <dbReference type="ARBA" id="ARBA00022989"/>
    </source>
</evidence>
<evidence type="ECO:0000313" key="10">
    <source>
        <dbReference type="Proteomes" id="UP000198510"/>
    </source>
</evidence>
<dbReference type="InterPro" id="IPR047699">
    <property type="entry name" value="Permease_put_prefix"/>
</dbReference>
<feature type="domain" description="MacB-like periplasmic core" evidence="8">
    <location>
        <begin position="97"/>
        <end position="315"/>
    </location>
</feature>
<keyword evidence="10" id="KW-1185">Reference proteome</keyword>
<feature type="domain" description="MacB-like periplasmic core" evidence="8">
    <location>
        <begin position="512"/>
        <end position="717"/>
    </location>
</feature>
<protein>
    <submittedName>
        <fullName evidence="9">ABC-type antimicrobial peptide transport system, permease component</fullName>
    </submittedName>
</protein>
<feature type="domain" description="ABC3 transporter permease C-terminal" evidence="7">
    <location>
        <begin position="753"/>
        <end position="862"/>
    </location>
</feature>
<dbReference type="InterPro" id="IPR003838">
    <property type="entry name" value="ABC3_permease_C"/>
</dbReference>
<keyword evidence="3 6" id="KW-0812">Transmembrane</keyword>
<feature type="transmembrane region" description="Helical" evidence="6">
    <location>
        <begin position="794"/>
        <end position="822"/>
    </location>
</feature>